<dbReference type="Proteomes" id="UP001595751">
    <property type="component" value="Unassembled WGS sequence"/>
</dbReference>
<feature type="transmembrane region" description="Helical" evidence="9">
    <location>
        <begin position="359"/>
        <end position="376"/>
    </location>
</feature>
<reference evidence="11" key="1">
    <citation type="journal article" date="2019" name="Int. J. Syst. Evol. Microbiol.">
        <title>The Global Catalogue of Microorganisms (GCM) 10K type strain sequencing project: providing services to taxonomists for standard genome sequencing and annotation.</title>
        <authorList>
            <consortium name="The Broad Institute Genomics Platform"/>
            <consortium name="The Broad Institute Genome Sequencing Center for Infectious Disease"/>
            <person name="Wu L."/>
            <person name="Ma J."/>
        </authorList>
    </citation>
    <scope>NUCLEOTIDE SEQUENCE [LARGE SCALE GENOMIC DNA]</scope>
    <source>
        <strain evidence="11">CCUG 53252</strain>
    </source>
</reference>
<name>A0ABV7ZRG3_9CORY</name>
<dbReference type="Pfam" id="PF02028">
    <property type="entry name" value="BCCT"/>
    <property type="match status" value="1"/>
</dbReference>
<feature type="compositionally biased region" description="Basic and acidic residues" evidence="8">
    <location>
        <begin position="553"/>
        <end position="566"/>
    </location>
</feature>
<feature type="transmembrane region" description="Helical" evidence="9">
    <location>
        <begin position="517"/>
        <end position="537"/>
    </location>
</feature>
<feature type="transmembrane region" description="Helical" evidence="9">
    <location>
        <begin position="90"/>
        <end position="111"/>
    </location>
</feature>
<comment type="caution">
    <text evidence="10">The sequence shown here is derived from an EMBL/GenBank/DDBJ whole genome shotgun (WGS) entry which is preliminary data.</text>
</comment>
<evidence type="ECO:0000256" key="3">
    <source>
        <dbReference type="ARBA" id="ARBA00022448"/>
    </source>
</evidence>
<keyword evidence="4" id="KW-1003">Cell membrane</keyword>
<feature type="transmembrane region" description="Helical" evidence="9">
    <location>
        <begin position="230"/>
        <end position="249"/>
    </location>
</feature>
<keyword evidence="6 9" id="KW-1133">Transmembrane helix</keyword>
<evidence type="ECO:0000313" key="11">
    <source>
        <dbReference type="Proteomes" id="UP001595751"/>
    </source>
</evidence>
<evidence type="ECO:0000256" key="4">
    <source>
        <dbReference type="ARBA" id="ARBA00022475"/>
    </source>
</evidence>
<dbReference type="NCBIfam" id="TIGR00842">
    <property type="entry name" value="bcct"/>
    <property type="match status" value="1"/>
</dbReference>
<feature type="transmembrane region" description="Helical" evidence="9">
    <location>
        <begin position="388"/>
        <end position="406"/>
    </location>
</feature>
<keyword evidence="3" id="KW-0813">Transport</keyword>
<gene>
    <name evidence="10" type="ORF">ACFORJ_07330</name>
</gene>
<feature type="region of interest" description="Disordered" evidence="8">
    <location>
        <begin position="551"/>
        <end position="587"/>
    </location>
</feature>
<dbReference type="RefSeq" id="WP_290289272.1">
    <property type="nucleotide sequence ID" value="NZ_CP047211.1"/>
</dbReference>
<feature type="compositionally biased region" description="Polar residues" evidence="8">
    <location>
        <begin position="1"/>
        <end position="18"/>
    </location>
</feature>
<evidence type="ECO:0000256" key="9">
    <source>
        <dbReference type="SAM" id="Phobius"/>
    </source>
</evidence>
<feature type="region of interest" description="Disordered" evidence="8">
    <location>
        <begin position="606"/>
        <end position="642"/>
    </location>
</feature>
<evidence type="ECO:0000256" key="8">
    <source>
        <dbReference type="SAM" id="MobiDB-lite"/>
    </source>
</evidence>
<dbReference type="InterPro" id="IPR000060">
    <property type="entry name" value="BCCT_transptr"/>
</dbReference>
<feature type="transmembrane region" description="Helical" evidence="9">
    <location>
        <begin position="443"/>
        <end position="465"/>
    </location>
</feature>
<evidence type="ECO:0000256" key="7">
    <source>
        <dbReference type="ARBA" id="ARBA00023136"/>
    </source>
</evidence>
<evidence type="ECO:0000256" key="2">
    <source>
        <dbReference type="ARBA" id="ARBA00005658"/>
    </source>
</evidence>
<feature type="transmembrane region" description="Helical" evidence="9">
    <location>
        <begin position="302"/>
        <end position="322"/>
    </location>
</feature>
<evidence type="ECO:0000256" key="1">
    <source>
        <dbReference type="ARBA" id="ARBA00004651"/>
    </source>
</evidence>
<dbReference type="PANTHER" id="PTHR30047:SF7">
    <property type="entry name" value="HIGH-AFFINITY CHOLINE TRANSPORT PROTEIN"/>
    <property type="match status" value="1"/>
</dbReference>
<dbReference type="EMBL" id="JBHRZN010000002">
    <property type="protein sequence ID" value="MFC3849976.1"/>
    <property type="molecule type" value="Genomic_DNA"/>
</dbReference>
<accession>A0ABV7ZRG3</accession>
<comment type="subcellular location">
    <subcellularLocation>
        <location evidence="1">Cell membrane</location>
        <topology evidence="1">Multi-pass membrane protein</topology>
    </subcellularLocation>
</comment>
<evidence type="ECO:0000313" key="10">
    <source>
        <dbReference type="EMBL" id="MFC3849976.1"/>
    </source>
</evidence>
<sequence length="642" mass="69849">MNPQDSIPEKQSTGTADGSTGADADEKPRSITEVGADGKKRTRFRWLKTDPLIFFASVGFILVFVAFTVFMGDTARQAYSTASTWVTGNLGWLFIGGVSAALIFLIGVFVSRYGNLKLGDDDEDPEFTVAEWFGMLFAGGTGSMLMFWGVAEPMNHAINSPRNFEPMSIEARQEAMAFTTYHLGIHMWVIMALPGLALGYFIYKRKLPPRVSSIFAPLLGEKIYAWPGKLIDAVAIIGTVFGIAVSVGMGAMQINSGASRVLGLAENSMVQLLLIAAIIIVASISVARGLDKGIKLLSNINIWMAVALMVFVLLMGPTLTLLKQVVDTVGIYAGELPRIMFWTDSYNLNPEWSQGTWTVFYWAWTICWSPFVGMFVARISRGRTVRQFIAGVIALPTIFVIIWFSIFGRAGFELEAADPGVLSEPVVKGGDPSPALFILLEQYPLATAMSVIALLVIMIFFVTSIDSAAMVTDMMSTGEENKAPTSYRILWGVMIGAVAGAMLVISGESGILALQEVVILIGVPFFFMHFVMMWSLIKGMSDDHMAVRRPRTRSWEKTDTPEKLAAHEAAPAPGYDEEGNELPPIEYSYDEDGTLVISGDVRVDGEFIDDDREGDASSGASATMPADDRGTPPSGTNEGPRK</sequence>
<feature type="transmembrane region" description="Helical" evidence="9">
    <location>
        <begin position="132"/>
        <end position="151"/>
    </location>
</feature>
<feature type="transmembrane region" description="Helical" evidence="9">
    <location>
        <begin position="486"/>
        <end position="505"/>
    </location>
</feature>
<comment type="similarity">
    <text evidence="2">Belongs to the BCCT transporter (TC 2.A.15) family.</text>
</comment>
<proteinExistence type="inferred from homology"/>
<keyword evidence="7 9" id="KW-0472">Membrane</keyword>
<keyword evidence="11" id="KW-1185">Reference proteome</keyword>
<feature type="transmembrane region" description="Helical" evidence="9">
    <location>
        <begin position="185"/>
        <end position="203"/>
    </location>
</feature>
<feature type="transmembrane region" description="Helical" evidence="9">
    <location>
        <begin position="269"/>
        <end position="290"/>
    </location>
</feature>
<dbReference type="PANTHER" id="PTHR30047">
    <property type="entry name" value="HIGH-AFFINITY CHOLINE TRANSPORT PROTEIN-RELATED"/>
    <property type="match status" value="1"/>
</dbReference>
<evidence type="ECO:0000256" key="5">
    <source>
        <dbReference type="ARBA" id="ARBA00022692"/>
    </source>
</evidence>
<evidence type="ECO:0000256" key="6">
    <source>
        <dbReference type="ARBA" id="ARBA00022989"/>
    </source>
</evidence>
<keyword evidence="5 9" id="KW-0812">Transmembrane</keyword>
<protein>
    <submittedName>
        <fullName evidence="10">BCCT family transporter</fullName>
    </submittedName>
</protein>
<feature type="transmembrane region" description="Helical" evidence="9">
    <location>
        <begin position="51"/>
        <end position="70"/>
    </location>
</feature>
<feature type="compositionally biased region" description="Polar residues" evidence="8">
    <location>
        <begin position="633"/>
        <end position="642"/>
    </location>
</feature>
<feature type="region of interest" description="Disordered" evidence="8">
    <location>
        <begin position="1"/>
        <end position="32"/>
    </location>
</feature>
<organism evidence="10 11">
    <name type="scientific">Corynebacterium hansenii</name>
    <dbReference type="NCBI Taxonomy" id="394964"/>
    <lineage>
        <taxon>Bacteria</taxon>
        <taxon>Bacillati</taxon>
        <taxon>Actinomycetota</taxon>
        <taxon>Actinomycetes</taxon>
        <taxon>Mycobacteriales</taxon>
        <taxon>Corynebacteriaceae</taxon>
        <taxon>Corynebacterium</taxon>
    </lineage>
</organism>